<dbReference type="InterPro" id="IPR012675">
    <property type="entry name" value="Beta-grasp_dom_sf"/>
</dbReference>
<comment type="caution">
    <text evidence="9">The sequence shown here is derived from an EMBL/GenBank/DDBJ whole genome shotgun (WGS) entry which is preliminary data.</text>
</comment>
<gene>
    <name evidence="9" type="ORF">A9Q02_21200</name>
</gene>
<evidence type="ECO:0000256" key="6">
    <source>
        <dbReference type="ARBA" id="ARBA00034078"/>
    </source>
</evidence>
<evidence type="ECO:0000256" key="5">
    <source>
        <dbReference type="ARBA" id="ARBA00023014"/>
    </source>
</evidence>
<dbReference type="GO" id="GO:0051537">
    <property type="term" value="F:2 iron, 2 sulfur cluster binding"/>
    <property type="evidence" value="ECO:0007669"/>
    <property type="project" value="UniProtKB-KW"/>
</dbReference>
<keyword evidence="5" id="KW-0411">Iron-sulfur</keyword>
<sequence>MTIQVEINDEMMEAKPGELLLSVARRNAAHIGFYCDGYGLCTMCECRILSGADQLNPPTEAEHTWLPPERMAEGYRLGCQTSLRGVGPVKVLTRAEELRRQFGAVLRPPAGTTTTDNLGPFASNVAMVNWEHIGTFPFNLFRTLRRIGPVKFLLPVRDLNLFVNDTVRITQRMIEDASKPIPAPPKPAVTPELDTQRPLVKQTQSGGTPQV</sequence>
<keyword evidence="2" id="KW-0001">2Fe-2S</keyword>
<comment type="similarity">
    <text evidence="1">Belongs to the adrenodoxin/putidaredoxin family.</text>
</comment>
<dbReference type="Proteomes" id="UP000220922">
    <property type="component" value="Unassembled WGS sequence"/>
</dbReference>
<keyword evidence="4" id="KW-0408">Iron</keyword>
<organism evidence="9 10">
    <name type="scientific">Candidatus Chloroploca asiatica</name>
    <dbReference type="NCBI Taxonomy" id="1506545"/>
    <lineage>
        <taxon>Bacteria</taxon>
        <taxon>Bacillati</taxon>
        <taxon>Chloroflexota</taxon>
        <taxon>Chloroflexia</taxon>
        <taxon>Chloroflexales</taxon>
        <taxon>Chloroflexineae</taxon>
        <taxon>Oscillochloridaceae</taxon>
        <taxon>Candidatus Chloroploca</taxon>
    </lineage>
</organism>
<dbReference type="GO" id="GO:0140647">
    <property type="term" value="P:P450-containing electron transport chain"/>
    <property type="evidence" value="ECO:0007669"/>
    <property type="project" value="InterPro"/>
</dbReference>
<accession>A0A2H3KZK7</accession>
<feature type="region of interest" description="Disordered" evidence="7">
    <location>
        <begin position="176"/>
        <end position="211"/>
    </location>
</feature>
<dbReference type="InterPro" id="IPR036010">
    <property type="entry name" value="2Fe-2S_ferredoxin-like_sf"/>
</dbReference>
<feature type="domain" description="2Fe-2S ferredoxin-type" evidence="8">
    <location>
        <begin position="1"/>
        <end position="97"/>
    </location>
</feature>
<protein>
    <recommendedName>
        <fullName evidence="8">2Fe-2S ferredoxin-type domain-containing protein</fullName>
    </recommendedName>
</protein>
<proteinExistence type="inferred from homology"/>
<evidence type="ECO:0000259" key="8">
    <source>
        <dbReference type="PROSITE" id="PS51085"/>
    </source>
</evidence>
<dbReference type="CDD" id="cd00207">
    <property type="entry name" value="fer2"/>
    <property type="match status" value="1"/>
</dbReference>
<dbReference type="Pfam" id="PF00111">
    <property type="entry name" value="Fer2"/>
    <property type="match status" value="1"/>
</dbReference>
<evidence type="ECO:0000256" key="4">
    <source>
        <dbReference type="ARBA" id="ARBA00023004"/>
    </source>
</evidence>
<dbReference type="EMBL" id="LYXE01000012">
    <property type="protein sequence ID" value="PDW01173.1"/>
    <property type="molecule type" value="Genomic_DNA"/>
</dbReference>
<dbReference type="InterPro" id="IPR001041">
    <property type="entry name" value="2Fe-2S_ferredoxin-type"/>
</dbReference>
<dbReference type="RefSeq" id="WP_172450464.1">
    <property type="nucleotide sequence ID" value="NZ_LYXE01000012.1"/>
</dbReference>
<feature type="compositionally biased region" description="Polar residues" evidence="7">
    <location>
        <begin position="201"/>
        <end position="211"/>
    </location>
</feature>
<evidence type="ECO:0000313" key="10">
    <source>
        <dbReference type="Proteomes" id="UP000220922"/>
    </source>
</evidence>
<dbReference type="GO" id="GO:0009055">
    <property type="term" value="F:electron transfer activity"/>
    <property type="evidence" value="ECO:0007669"/>
    <property type="project" value="TreeGrafter"/>
</dbReference>
<dbReference type="InterPro" id="IPR001055">
    <property type="entry name" value="Adrenodoxin-like"/>
</dbReference>
<keyword evidence="10" id="KW-1185">Reference proteome</keyword>
<evidence type="ECO:0000256" key="2">
    <source>
        <dbReference type="ARBA" id="ARBA00022714"/>
    </source>
</evidence>
<dbReference type="GO" id="GO:0046872">
    <property type="term" value="F:metal ion binding"/>
    <property type="evidence" value="ECO:0007669"/>
    <property type="project" value="UniProtKB-KW"/>
</dbReference>
<keyword evidence="3" id="KW-0479">Metal-binding</keyword>
<evidence type="ECO:0000256" key="7">
    <source>
        <dbReference type="SAM" id="MobiDB-lite"/>
    </source>
</evidence>
<comment type="cofactor">
    <cofactor evidence="6">
        <name>[2Fe-2S] cluster</name>
        <dbReference type="ChEBI" id="CHEBI:190135"/>
    </cofactor>
</comment>
<evidence type="ECO:0000313" key="9">
    <source>
        <dbReference type="EMBL" id="PDW01173.1"/>
    </source>
</evidence>
<reference evidence="9 10" key="1">
    <citation type="submission" date="2016-05" db="EMBL/GenBank/DDBJ databases">
        <authorList>
            <person name="Lavstsen T."/>
            <person name="Jespersen J.S."/>
        </authorList>
    </citation>
    <scope>NUCLEOTIDE SEQUENCE [LARGE SCALE GENOMIC DNA]</scope>
    <source>
        <strain evidence="9 10">B7-9</strain>
    </source>
</reference>
<name>A0A2H3KZK7_9CHLR</name>
<dbReference type="AlphaFoldDB" id="A0A2H3KZK7"/>
<evidence type="ECO:0000256" key="3">
    <source>
        <dbReference type="ARBA" id="ARBA00022723"/>
    </source>
</evidence>
<dbReference type="PANTHER" id="PTHR23426">
    <property type="entry name" value="FERREDOXIN/ADRENODOXIN"/>
    <property type="match status" value="1"/>
</dbReference>
<dbReference type="SUPFAM" id="SSF54292">
    <property type="entry name" value="2Fe-2S ferredoxin-like"/>
    <property type="match status" value="1"/>
</dbReference>
<evidence type="ECO:0000256" key="1">
    <source>
        <dbReference type="ARBA" id="ARBA00010914"/>
    </source>
</evidence>
<dbReference type="PANTHER" id="PTHR23426:SF65">
    <property type="entry name" value="FERREDOXIN-2, MITOCHONDRIAL"/>
    <property type="match status" value="1"/>
</dbReference>
<dbReference type="Gene3D" id="3.10.20.30">
    <property type="match status" value="1"/>
</dbReference>
<dbReference type="PROSITE" id="PS51085">
    <property type="entry name" value="2FE2S_FER_2"/>
    <property type="match status" value="1"/>
</dbReference>